<dbReference type="GO" id="GO:0008734">
    <property type="term" value="F:L-aspartate oxidase activity"/>
    <property type="evidence" value="ECO:0007669"/>
    <property type="project" value="UniProtKB-UniRule"/>
</dbReference>
<sequence length="493" mass="54356">MKKQYDVIIIGAGAAGLYAALQFDKSVSVLLICKRGLALSNSSLAQGGVAAVLDQDHDNFKLHIADTLIAGKYKNNLAAIEVLVTEGPKDVLKLREMGVDFDRDKKGHLLMTLEAGHSRHRIVHHKDSTGKEITDTLIGAVRQRTNAEILENTLVFALDKVPNGFYAHILQDGTPKTVAARYCILATGGIGRVYEYTTNSAIATGDGVRLAHRLGANIRNISWIQFHPTAFAAENDRERFLISEAVRGEGAVLLNCNGERFAFKYDQRGELAPRDVVSNAIILESQSTNSQNFYLDITHKDPQFIKTRFPMIYARCLEEGIDITKDKIPVFPCQHYLMGGIDVDLYARTSVEGLYAAGECSHTGVHGANRLASNSLLEALVFSRRAAHDIMRRLQKNKAQPLAPCPTSYRAQGAPLPHGLRTEIRKIMQHTHFVIPNPEAVPQGLARAKEILHLIETGGFALSYDLTEAKSLATVACLILEDVLKKNRMQKTE</sequence>
<dbReference type="NCBIfam" id="NF004820">
    <property type="entry name" value="PRK06175.1"/>
    <property type="match status" value="1"/>
</dbReference>
<reference evidence="14" key="1">
    <citation type="submission" date="2020-10" db="EMBL/GenBank/DDBJ databases">
        <authorList>
            <person name="Gilroy R."/>
        </authorList>
    </citation>
    <scope>NUCLEOTIDE SEQUENCE</scope>
    <source>
        <strain evidence="14">ChiSjej1B19-3389</strain>
    </source>
</reference>
<dbReference type="InterPro" id="IPR005288">
    <property type="entry name" value="NadB"/>
</dbReference>
<comment type="subcellular location">
    <subcellularLocation>
        <location evidence="12">Cytoplasm</location>
    </subcellularLocation>
</comment>
<dbReference type="InterPro" id="IPR027477">
    <property type="entry name" value="Succ_DH/fumarate_Rdtase_cat_sf"/>
</dbReference>
<name>A0A9D0ZHZ4_9FIRM</name>
<comment type="function">
    <text evidence="12">Catalyzes the oxidation of L-aspartate to iminoaspartate.</text>
</comment>
<evidence type="ECO:0000256" key="6">
    <source>
        <dbReference type="ARBA" id="ARBA00022630"/>
    </source>
</evidence>
<evidence type="ECO:0000256" key="3">
    <source>
        <dbReference type="ARBA" id="ARBA00008562"/>
    </source>
</evidence>
<dbReference type="Proteomes" id="UP000886787">
    <property type="component" value="Unassembled WGS sequence"/>
</dbReference>
<evidence type="ECO:0000256" key="10">
    <source>
        <dbReference type="ARBA" id="ARBA00048305"/>
    </source>
</evidence>
<evidence type="ECO:0000256" key="4">
    <source>
        <dbReference type="ARBA" id="ARBA00012173"/>
    </source>
</evidence>
<dbReference type="SUPFAM" id="SSF56425">
    <property type="entry name" value="Succinate dehydrogenase/fumarate reductase flavoprotein, catalytic domain"/>
    <property type="match status" value="1"/>
</dbReference>
<comment type="similarity">
    <text evidence="3 12">Belongs to the FAD-dependent oxidoreductase 2 family. NadB subfamily.</text>
</comment>
<accession>A0A9D0ZHZ4</accession>
<comment type="caution">
    <text evidence="14">The sequence shown here is derived from an EMBL/GenBank/DDBJ whole genome shotgun (WGS) entry which is preliminary data.</text>
</comment>
<evidence type="ECO:0000256" key="7">
    <source>
        <dbReference type="ARBA" id="ARBA00022642"/>
    </source>
</evidence>
<dbReference type="GO" id="GO:0005737">
    <property type="term" value="C:cytoplasm"/>
    <property type="evidence" value="ECO:0007669"/>
    <property type="project" value="UniProtKB-SubCell"/>
</dbReference>
<reference evidence="14" key="2">
    <citation type="journal article" date="2021" name="PeerJ">
        <title>Extensive microbial diversity within the chicken gut microbiome revealed by metagenomics and culture.</title>
        <authorList>
            <person name="Gilroy R."/>
            <person name="Ravi A."/>
            <person name="Getino M."/>
            <person name="Pursley I."/>
            <person name="Horton D.L."/>
            <person name="Alikhan N.F."/>
            <person name="Baker D."/>
            <person name="Gharbi K."/>
            <person name="Hall N."/>
            <person name="Watson M."/>
            <person name="Adriaenssens E.M."/>
            <person name="Foster-Nyarko E."/>
            <person name="Jarju S."/>
            <person name="Secka A."/>
            <person name="Antonio M."/>
            <person name="Oren A."/>
            <person name="Chaudhuri R.R."/>
            <person name="La Ragione R."/>
            <person name="Hildebrand F."/>
            <person name="Pallen M.J."/>
        </authorList>
    </citation>
    <scope>NUCLEOTIDE SEQUENCE</scope>
    <source>
        <strain evidence="14">ChiSjej1B19-3389</strain>
    </source>
</reference>
<feature type="domain" description="FAD-dependent oxidoreductase 2 FAD-binding" evidence="13">
    <location>
        <begin position="6"/>
        <end position="376"/>
    </location>
</feature>
<keyword evidence="8 12" id="KW-0274">FAD</keyword>
<comment type="catalytic activity">
    <reaction evidence="10">
        <text>L-aspartate + O2 = iminosuccinate + H2O2</text>
        <dbReference type="Rhea" id="RHEA:25876"/>
        <dbReference type="ChEBI" id="CHEBI:15379"/>
        <dbReference type="ChEBI" id="CHEBI:16240"/>
        <dbReference type="ChEBI" id="CHEBI:29991"/>
        <dbReference type="ChEBI" id="CHEBI:77875"/>
        <dbReference type="EC" id="1.4.3.16"/>
    </reaction>
    <physiologicalReaction direction="left-to-right" evidence="10">
        <dbReference type="Rhea" id="RHEA:25877"/>
    </physiologicalReaction>
</comment>
<dbReference type="Gene3D" id="3.90.700.10">
    <property type="entry name" value="Succinate dehydrogenase/fumarate reductase flavoprotein, catalytic domain"/>
    <property type="match status" value="1"/>
</dbReference>
<comment type="pathway">
    <text evidence="2 12">Cofactor biosynthesis; NAD(+) biosynthesis; iminoaspartate from L-aspartate (oxidase route): step 1/1.</text>
</comment>
<dbReference type="Gene3D" id="3.50.50.60">
    <property type="entry name" value="FAD/NAD(P)-binding domain"/>
    <property type="match status" value="1"/>
</dbReference>
<dbReference type="NCBIfam" id="TIGR00551">
    <property type="entry name" value="nadB"/>
    <property type="match status" value="1"/>
</dbReference>
<evidence type="ECO:0000256" key="1">
    <source>
        <dbReference type="ARBA" id="ARBA00001974"/>
    </source>
</evidence>
<keyword evidence="6 12" id="KW-0285">Flavoprotein</keyword>
<evidence type="ECO:0000256" key="9">
    <source>
        <dbReference type="ARBA" id="ARBA00023002"/>
    </source>
</evidence>
<proteinExistence type="inferred from homology"/>
<comment type="cofactor">
    <cofactor evidence="1 12">
        <name>FAD</name>
        <dbReference type="ChEBI" id="CHEBI:57692"/>
    </cofactor>
</comment>
<protein>
    <recommendedName>
        <fullName evidence="5 11">L-aspartate oxidase</fullName>
        <ecNumber evidence="4 11">1.4.3.16</ecNumber>
    </recommendedName>
</protein>
<evidence type="ECO:0000256" key="5">
    <source>
        <dbReference type="ARBA" id="ARBA00021901"/>
    </source>
</evidence>
<dbReference type="GO" id="GO:0033765">
    <property type="term" value="F:steroid dehydrogenase activity, acting on the CH-CH group of donors"/>
    <property type="evidence" value="ECO:0007669"/>
    <property type="project" value="UniProtKB-ARBA"/>
</dbReference>
<gene>
    <name evidence="14" type="ORF">IAD32_05495</name>
</gene>
<evidence type="ECO:0000256" key="11">
    <source>
        <dbReference type="NCBIfam" id="TIGR00551"/>
    </source>
</evidence>
<dbReference type="EC" id="1.4.3.16" evidence="4 11"/>
<dbReference type="InterPro" id="IPR003953">
    <property type="entry name" value="FAD-dep_OxRdtase_2_FAD-bd"/>
</dbReference>
<dbReference type="Pfam" id="PF00890">
    <property type="entry name" value="FAD_binding_2"/>
    <property type="match status" value="1"/>
</dbReference>
<dbReference type="SUPFAM" id="SSF51905">
    <property type="entry name" value="FAD/NAD(P)-binding domain"/>
    <property type="match status" value="1"/>
</dbReference>
<keyword evidence="7 12" id="KW-0662">Pyridine nucleotide biosynthesis</keyword>
<dbReference type="GO" id="GO:0034628">
    <property type="term" value="P:'de novo' NAD+ biosynthetic process from L-aspartate"/>
    <property type="evidence" value="ECO:0007669"/>
    <property type="project" value="TreeGrafter"/>
</dbReference>
<evidence type="ECO:0000256" key="2">
    <source>
        <dbReference type="ARBA" id="ARBA00004950"/>
    </source>
</evidence>
<dbReference type="PANTHER" id="PTHR42716:SF2">
    <property type="entry name" value="L-ASPARTATE OXIDASE, CHLOROPLASTIC"/>
    <property type="match status" value="1"/>
</dbReference>
<dbReference type="PRINTS" id="PR00368">
    <property type="entry name" value="FADPNR"/>
</dbReference>
<evidence type="ECO:0000259" key="13">
    <source>
        <dbReference type="Pfam" id="PF00890"/>
    </source>
</evidence>
<evidence type="ECO:0000313" key="14">
    <source>
        <dbReference type="EMBL" id="HIQ80725.1"/>
    </source>
</evidence>
<dbReference type="EMBL" id="DVFW01000026">
    <property type="protein sequence ID" value="HIQ80725.1"/>
    <property type="molecule type" value="Genomic_DNA"/>
</dbReference>
<dbReference type="FunFam" id="3.90.700.10:FF:000002">
    <property type="entry name" value="L-aspartate oxidase"/>
    <property type="match status" value="1"/>
</dbReference>
<evidence type="ECO:0000256" key="8">
    <source>
        <dbReference type="ARBA" id="ARBA00022827"/>
    </source>
</evidence>
<organism evidence="14 15">
    <name type="scientific">Candidatus Scatavimonas merdigallinarum</name>
    <dbReference type="NCBI Taxonomy" id="2840914"/>
    <lineage>
        <taxon>Bacteria</taxon>
        <taxon>Bacillati</taxon>
        <taxon>Bacillota</taxon>
        <taxon>Clostridia</taxon>
        <taxon>Eubacteriales</taxon>
        <taxon>Oscillospiraceae</taxon>
        <taxon>Oscillospiraceae incertae sedis</taxon>
        <taxon>Candidatus Scatavimonas</taxon>
    </lineage>
</organism>
<evidence type="ECO:0000313" key="15">
    <source>
        <dbReference type="Proteomes" id="UP000886787"/>
    </source>
</evidence>
<dbReference type="PANTHER" id="PTHR42716">
    <property type="entry name" value="L-ASPARTATE OXIDASE"/>
    <property type="match status" value="1"/>
</dbReference>
<evidence type="ECO:0000256" key="12">
    <source>
        <dbReference type="RuleBase" id="RU362049"/>
    </source>
</evidence>
<dbReference type="InterPro" id="IPR036188">
    <property type="entry name" value="FAD/NAD-bd_sf"/>
</dbReference>
<keyword evidence="9 12" id="KW-0560">Oxidoreductase</keyword>
<dbReference type="AlphaFoldDB" id="A0A9D0ZHZ4"/>